<protein>
    <submittedName>
        <fullName evidence="3">Uncharacterized protein</fullName>
    </submittedName>
</protein>
<dbReference type="EMBL" id="CP025085">
    <property type="protein sequence ID" value="AUH02223.1"/>
    <property type="molecule type" value="Genomic_DNA"/>
</dbReference>
<reference evidence="2 5" key="3">
    <citation type="submission" date="2017-11" db="EMBL/GenBank/DDBJ databases">
        <title>Complete genome sequence of Serratia sp. ATCC 39006 LacA.</title>
        <authorList>
            <person name="Hampton H.G."/>
            <person name="Jackson S.A."/>
            <person name="Jauregui R."/>
            <person name="Poulter G.T.M."/>
            <person name="Salmond G.P.C."/>
            <person name="Fineran P.C."/>
        </authorList>
    </citation>
    <scope>NUCLEOTIDE SEQUENCE [LARGE SCALE GENOMIC DNA]</scope>
    <source>
        <strain evidence="2 5">ATCC 39006</strain>
    </source>
</reference>
<dbReference type="OrthoDB" id="6520335at2"/>
<evidence type="ECO:0000313" key="4">
    <source>
        <dbReference type="Proteomes" id="UP000017700"/>
    </source>
</evidence>
<evidence type="ECO:0000256" key="1">
    <source>
        <dbReference type="SAM" id="SignalP"/>
    </source>
</evidence>
<proteinExistence type="predicted"/>
<reference evidence="3" key="2">
    <citation type="submission" date="2013-09" db="EMBL/GenBank/DDBJ databases">
        <authorList>
            <person name="Wang G."/>
            <person name="Yang Y."/>
            <person name="Su Y."/>
        </authorList>
    </citation>
    <scope>NUCLEOTIDE SEQUENCE</scope>
    <source>
        <strain evidence="3">ATCC 39006</strain>
    </source>
</reference>
<dbReference type="Proteomes" id="UP000017700">
    <property type="component" value="Chromosome"/>
</dbReference>
<dbReference type="AlphaFoldDB" id="A0A2I5TCF0"/>
<accession>A0A2I5TCF0</accession>
<gene>
    <name evidence="2" type="ORF">CWC46_21975</name>
    <name evidence="3" type="ORF">Ser39006_021965</name>
</gene>
<evidence type="ECO:0000313" key="2">
    <source>
        <dbReference type="EMBL" id="AUH02223.1"/>
    </source>
</evidence>
<evidence type="ECO:0000313" key="3">
    <source>
        <dbReference type="EMBL" id="AUH06544.1"/>
    </source>
</evidence>
<dbReference type="Proteomes" id="UP000233778">
    <property type="component" value="Chromosome"/>
</dbReference>
<feature type="signal peptide" evidence="1">
    <location>
        <begin position="1"/>
        <end position="21"/>
    </location>
</feature>
<keyword evidence="4" id="KW-1185">Reference proteome</keyword>
<sequence length="105" mass="11241">MKKSFTFVYLLLFLSAFTVSAAGWPPVTGAKVPGNAMEFPTKLEPVNSSLETMLNKGAEVVSSYVGQYGPVVTIKNNKHYIICILKGAGTGSDQNVATSKCYAMN</sequence>
<dbReference type="EMBL" id="CP025084">
    <property type="protein sequence ID" value="AUH06544.1"/>
    <property type="molecule type" value="Genomic_DNA"/>
</dbReference>
<evidence type="ECO:0000313" key="5">
    <source>
        <dbReference type="Proteomes" id="UP000233778"/>
    </source>
</evidence>
<reference evidence="3" key="4">
    <citation type="submission" date="2017-11" db="EMBL/GenBank/DDBJ databases">
        <title>Complete genome sequence of Serratia sp. ATCC 39006.</title>
        <authorList>
            <person name="Hampton H.G."/>
            <person name="Jackson S.A."/>
            <person name="Jauregui R."/>
            <person name="Poulter G.T.M."/>
            <person name="Salmond G.P.C."/>
            <person name="Fineran P.C."/>
        </authorList>
    </citation>
    <scope>NUCLEOTIDE SEQUENCE</scope>
    <source>
        <strain evidence="3">ATCC 39006</strain>
    </source>
</reference>
<name>A0A2I5TCF0_SERS3</name>
<feature type="chain" id="PRO_5036041055" evidence="1">
    <location>
        <begin position="22"/>
        <end position="105"/>
    </location>
</feature>
<keyword evidence="1" id="KW-0732">Signal</keyword>
<organism evidence="3 4">
    <name type="scientific">Serratia sp. (strain ATCC 39006)</name>
    <name type="common">Prodigiosinella confusarubida</name>
    <dbReference type="NCBI Taxonomy" id="104623"/>
    <lineage>
        <taxon>Bacteria</taxon>
        <taxon>Pseudomonadati</taxon>
        <taxon>Pseudomonadota</taxon>
        <taxon>Gammaproteobacteria</taxon>
        <taxon>Enterobacterales</taxon>
        <taxon>Pectobacteriaceae</taxon>
        <taxon>Prodigiosinella</taxon>
    </lineage>
</organism>
<dbReference type="KEGG" id="serq:CWC46_21975"/>
<dbReference type="KEGG" id="sera:Ser39006_021965"/>
<dbReference type="RefSeq" id="WP_021014394.1">
    <property type="nucleotide sequence ID" value="NZ_CP025084.1"/>
</dbReference>
<reference evidence="3 4" key="1">
    <citation type="journal article" date="2013" name="Genome Announc.">
        <title>Draft genome sequence of Serratia sp. strain ATCC 39006, a model bacterium for analysis of the biosynthesis and regulation of prodigiosin, a carbapenem, and gas vesicles.</title>
        <authorList>
            <person name="Fineran P.C."/>
            <person name="Iglesias Cans M.C."/>
            <person name="Ramsay J.P."/>
            <person name="Wilf N.M."/>
            <person name="Cossyleon D."/>
            <person name="McNeil M.B."/>
            <person name="Williamson N.R."/>
            <person name="Monson R.E."/>
            <person name="Becher S.A."/>
            <person name="Stanton J.A."/>
            <person name="Brugger K."/>
            <person name="Brown S.D."/>
            <person name="Salmond G.P."/>
        </authorList>
    </citation>
    <scope>NUCLEOTIDE SEQUENCE [LARGE SCALE GENOMIC DNA]</scope>
    <source>
        <strain evidence="3">ATCC 39006</strain>
        <strain evidence="4">ATCC 39006 / SC 11482</strain>
    </source>
</reference>